<evidence type="ECO:0000256" key="5">
    <source>
        <dbReference type="ARBA" id="ARBA00023242"/>
    </source>
</evidence>
<dbReference type="Gene3D" id="4.10.240.10">
    <property type="entry name" value="Zn(2)-C6 fungal-type DNA-binding domain"/>
    <property type="match status" value="1"/>
</dbReference>
<keyword evidence="6" id="KW-0175">Coiled coil</keyword>
<gene>
    <name evidence="9" type="ORF">Amon01_000130900</name>
</gene>
<feature type="domain" description="Zn(2)-C6 fungal-type" evidence="8">
    <location>
        <begin position="117"/>
        <end position="150"/>
    </location>
</feature>
<dbReference type="EMBL" id="BSXU01000394">
    <property type="protein sequence ID" value="GMG20542.1"/>
    <property type="molecule type" value="Genomic_DNA"/>
</dbReference>
<name>A0A9W6YSY0_AMBMO</name>
<protein>
    <submittedName>
        <fullName evidence="9">Unnamed protein product</fullName>
    </submittedName>
</protein>
<dbReference type="PANTHER" id="PTHR31845:SF10">
    <property type="entry name" value="ZN(II)2CYS6 TRANSCRIPTION FACTOR (EUROFUNG)"/>
    <property type="match status" value="1"/>
</dbReference>
<dbReference type="CDD" id="cd00067">
    <property type="entry name" value="GAL4"/>
    <property type="match status" value="1"/>
</dbReference>
<dbReference type="PANTHER" id="PTHR31845">
    <property type="entry name" value="FINGER DOMAIN PROTEIN, PUTATIVE-RELATED"/>
    <property type="match status" value="1"/>
</dbReference>
<reference evidence="9" key="1">
    <citation type="submission" date="2023-04" db="EMBL/GenBank/DDBJ databases">
        <title>Ambrosiozyma monospora NBRC 1965.</title>
        <authorList>
            <person name="Ichikawa N."/>
            <person name="Sato H."/>
            <person name="Tonouchi N."/>
        </authorList>
    </citation>
    <scope>NUCLEOTIDE SEQUENCE</scope>
    <source>
        <strain evidence="9">NBRC 1965</strain>
    </source>
</reference>
<comment type="subcellular location">
    <subcellularLocation>
        <location evidence="1">Nucleus</location>
    </subcellularLocation>
</comment>
<evidence type="ECO:0000313" key="10">
    <source>
        <dbReference type="Proteomes" id="UP001165063"/>
    </source>
</evidence>
<keyword evidence="10" id="KW-1185">Reference proteome</keyword>
<dbReference type="SUPFAM" id="SSF57701">
    <property type="entry name" value="Zn2/Cys6 DNA-binding domain"/>
    <property type="match status" value="1"/>
</dbReference>
<feature type="compositionally biased region" description="Polar residues" evidence="7">
    <location>
        <begin position="859"/>
        <end position="870"/>
    </location>
</feature>
<proteinExistence type="predicted"/>
<dbReference type="InterPro" id="IPR036864">
    <property type="entry name" value="Zn2-C6_fun-type_DNA-bd_sf"/>
</dbReference>
<evidence type="ECO:0000259" key="8">
    <source>
        <dbReference type="PROSITE" id="PS50048"/>
    </source>
</evidence>
<feature type="compositionally biased region" description="Polar residues" evidence="7">
    <location>
        <begin position="961"/>
        <end position="970"/>
    </location>
</feature>
<feature type="region of interest" description="Disordered" evidence="7">
    <location>
        <begin position="826"/>
        <end position="876"/>
    </location>
</feature>
<keyword evidence="5" id="KW-0539">Nucleus</keyword>
<feature type="compositionally biased region" description="Low complexity" evidence="7">
    <location>
        <begin position="776"/>
        <end position="797"/>
    </location>
</feature>
<evidence type="ECO:0000256" key="4">
    <source>
        <dbReference type="ARBA" id="ARBA00023163"/>
    </source>
</evidence>
<dbReference type="OrthoDB" id="8062037at2759"/>
<feature type="region of interest" description="Disordered" evidence="7">
    <location>
        <begin position="952"/>
        <end position="999"/>
    </location>
</feature>
<feature type="region of interest" description="Disordered" evidence="7">
    <location>
        <begin position="1"/>
        <end position="36"/>
    </location>
</feature>
<evidence type="ECO:0000256" key="2">
    <source>
        <dbReference type="ARBA" id="ARBA00023015"/>
    </source>
</evidence>
<evidence type="ECO:0000256" key="6">
    <source>
        <dbReference type="SAM" id="Coils"/>
    </source>
</evidence>
<accession>A0A9W6YSY0</accession>
<organism evidence="9 10">
    <name type="scientific">Ambrosiozyma monospora</name>
    <name type="common">Yeast</name>
    <name type="synonym">Endomycopsis monosporus</name>
    <dbReference type="NCBI Taxonomy" id="43982"/>
    <lineage>
        <taxon>Eukaryota</taxon>
        <taxon>Fungi</taxon>
        <taxon>Dikarya</taxon>
        <taxon>Ascomycota</taxon>
        <taxon>Saccharomycotina</taxon>
        <taxon>Pichiomycetes</taxon>
        <taxon>Pichiales</taxon>
        <taxon>Pichiaceae</taxon>
        <taxon>Ambrosiozyma</taxon>
    </lineage>
</organism>
<dbReference type="InterPro" id="IPR051089">
    <property type="entry name" value="prtT"/>
</dbReference>
<dbReference type="AlphaFoldDB" id="A0A9W6YSY0"/>
<keyword evidence="3" id="KW-0238">DNA-binding</keyword>
<evidence type="ECO:0000256" key="1">
    <source>
        <dbReference type="ARBA" id="ARBA00004123"/>
    </source>
</evidence>
<dbReference type="InterPro" id="IPR001138">
    <property type="entry name" value="Zn2Cys6_DnaBD"/>
</dbReference>
<dbReference type="GO" id="GO:0000981">
    <property type="term" value="F:DNA-binding transcription factor activity, RNA polymerase II-specific"/>
    <property type="evidence" value="ECO:0007669"/>
    <property type="project" value="InterPro"/>
</dbReference>
<feature type="compositionally biased region" description="Low complexity" evidence="7">
    <location>
        <begin position="27"/>
        <end position="36"/>
    </location>
</feature>
<dbReference type="Proteomes" id="UP001165063">
    <property type="component" value="Unassembled WGS sequence"/>
</dbReference>
<feature type="compositionally biased region" description="Low complexity" evidence="7">
    <location>
        <begin position="1"/>
        <end position="13"/>
    </location>
</feature>
<evidence type="ECO:0000256" key="3">
    <source>
        <dbReference type="ARBA" id="ARBA00023125"/>
    </source>
</evidence>
<evidence type="ECO:0000313" key="9">
    <source>
        <dbReference type="EMBL" id="GMG20542.1"/>
    </source>
</evidence>
<dbReference type="SMART" id="SM00066">
    <property type="entry name" value="GAL4"/>
    <property type="match status" value="1"/>
</dbReference>
<evidence type="ECO:0000256" key="7">
    <source>
        <dbReference type="SAM" id="MobiDB-lite"/>
    </source>
</evidence>
<keyword evidence="2" id="KW-0805">Transcription regulation</keyword>
<dbReference type="PROSITE" id="PS50048">
    <property type="entry name" value="ZN2_CY6_FUNGAL_2"/>
    <property type="match status" value="1"/>
</dbReference>
<dbReference type="GO" id="GO:0000976">
    <property type="term" value="F:transcription cis-regulatory region binding"/>
    <property type="evidence" value="ECO:0007669"/>
    <property type="project" value="TreeGrafter"/>
</dbReference>
<dbReference type="PROSITE" id="PS00463">
    <property type="entry name" value="ZN2_CY6_FUNGAL_1"/>
    <property type="match status" value="1"/>
</dbReference>
<sequence>MSSNDGLSSSQDSVASGRKRGISDLLSPVVSTPTRSVSMMQANTTDNESNSTFNSYAGTPSTSAAITPGACAIDFNSANSINTTNSISNINNDNNSDGSGVGTASTDFANKFRRLRACARCHRLKMRCVFEDPKFESCTRCFKAGISCSMTEDPTLNTAKTRPRKKTKLKGVGPLVSLQASINEATKMFNKLQKQASETKKMNENEDNNEVLTKVDYSHLDENLNAGNLGQLQLQLSELQRLLSHVISMNFNQKIGVSSNDSDPGNVASSMNSMKDGPVKPIPNLPWIPFGLNIVKELIKLKIISEEETRQRYDFFVNDLLSYWPCVSIPRNYTYDWLIENEPLVLLGFITVTCLNEADLHDTLLYYLEGNLAQKVSITGDITVTLIQIYLVLSLWCSPPRKWGSYKHQMSLMTALNLALCLDLGNELHTRNQNVLRDNSEERKILRSYMGVYCCCGSLGLSLPRFKVVSWTPNHERMCQLLLLGDSSKFDRFICYYARLVAVGEEIFLFLNPNTTTVNPGEASIELHSQEYSWNSSSLPHQTLRAMMISYEKKMQKLATESQLFQPEAKERNLLSIIYYQLLMTMYDYVVCRVLLKKDILTEVYLQTLNRLIKASEKVIDSFISLCQQTAQFPTFFYYRPMHALVALIRARLLVKSQALDLEINVELEYERVDKALNSISEKSKIANKMRMIMSRISKWMKVSDKFNKDGATNSMVDLLHELGKEKAVENIKISMKKKEGDNGNLNPDSRIQFNKFINYNMENISKKKRKNPSVSSPLWTPATTTATSSTISTHSPQTSIQSYTIQQPQQQTSKKQFVPSPIGFTNSETTGSPIAETPSDQPTITPSASASASISTANYNNPQTVQSDDSIPPMDDFRVSRVASRAAGIIRQPGSVSRSGSESFPGSASANNYGSLGGLNVFPVSSSVSGSTSGPSGSGIHINSLLNGLNGPGNDNSNGTGSRSGSIFTPNGPEAANSAGSGAAAVGSGSGNTGLTPETQQQNFLNDLFSQIDSDVMNFQINGGNFMDMVETPGGSASGATNGNFPGVNFFGEEGYGFW</sequence>
<dbReference type="GO" id="GO:0005634">
    <property type="term" value="C:nucleus"/>
    <property type="evidence" value="ECO:0007669"/>
    <property type="project" value="UniProtKB-SubCell"/>
</dbReference>
<feature type="coiled-coil region" evidence="6">
    <location>
        <begin position="175"/>
        <end position="209"/>
    </location>
</feature>
<comment type="caution">
    <text evidence="9">The sequence shown here is derived from an EMBL/GenBank/DDBJ whole genome shotgun (WGS) entry which is preliminary data.</text>
</comment>
<dbReference type="Pfam" id="PF00172">
    <property type="entry name" value="Zn_clus"/>
    <property type="match status" value="1"/>
</dbReference>
<keyword evidence="4" id="KW-0804">Transcription</keyword>
<dbReference type="GO" id="GO:0008270">
    <property type="term" value="F:zinc ion binding"/>
    <property type="evidence" value="ECO:0007669"/>
    <property type="project" value="InterPro"/>
</dbReference>
<feature type="compositionally biased region" description="Low complexity" evidence="7">
    <location>
        <begin position="843"/>
        <end position="858"/>
    </location>
</feature>
<feature type="compositionally biased region" description="Low complexity" evidence="7">
    <location>
        <begin position="976"/>
        <end position="988"/>
    </location>
</feature>
<feature type="region of interest" description="Disordered" evidence="7">
    <location>
        <begin position="768"/>
        <end position="797"/>
    </location>
</feature>